<evidence type="ECO:0008006" key="4">
    <source>
        <dbReference type="Google" id="ProtNLM"/>
    </source>
</evidence>
<dbReference type="OrthoDB" id="5291761at2"/>
<keyword evidence="3" id="KW-1185">Reference proteome</keyword>
<dbReference type="AlphaFoldDB" id="A0A2K8L760"/>
<reference evidence="2 3" key="1">
    <citation type="submission" date="2016-12" db="EMBL/GenBank/DDBJ databases">
        <title>Isolation and genomic insights into novel planktonic Zetaproteobacteria from stratified waters of the Chesapeake Bay.</title>
        <authorList>
            <person name="McAllister S.M."/>
            <person name="Kato S."/>
            <person name="Chan C.S."/>
            <person name="Chiu B.K."/>
            <person name="Field E.K."/>
        </authorList>
    </citation>
    <scope>NUCLEOTIDE SEQUENCE [LARGE SCALE GENOMIC DNA]</scope>
    <source>
        <strain evidence="2 3">CP-5</strain>
    </source>
</reference>
<sequence length="405" mass="41106">MKKMLLSAAAFAVVAVSAVAVAPTTSEAIPAFARQTGAACLACHHLSFPALNAFGRSFKQGALTDVGEQALVEDDHMSITSSVNMTLVLRPNFVSSTTSTTGGASTTTKTATIPADAVLIFGGRVGTNTGTFVEYDGTFANFKLSHAIDAGGGKVGVSIFNSGFGETYALEGGSTFGQHGGLLGGKSISASNQLSGNAGGTGGVGFYYGNELVNASVSLITGTAAAVGGVGNGWKLAPSARVFVTPEVGGMEAGIGFGITSGNTGNLQTTTALAAPGNTLAMKKWMIDGQLQGEIGDIGIGVYADYANAAASTATKLNLFNPALTADKGYSFRAHVKPTHTIVAMAGIGQLKNGARKLAQWTVGAEYEVYQNFVLALIYKNAKTTLVAGGSSTTKTTTIDIEALL</sequence>
<evidence type="ECO:0000313" key="3">
    <source>
        <dbReference type="Proteomes" id="UP000231701"/>
    </source>
</evidence>
<organism evidence="2 3">
    <name type="scientific">Mariprofundus aestuarium</name>
    <dbReference type="NCBI Taxonomy" id="1921086"/>
    <lineage>
        <taxon>Bacteria</taxon>
        <taxon>Pseudomonadati</taxon>
        <taxon>Pseudomonadota</taxon>
        <taxon>Candidatius Mariprofundia</taxon>
        <taxon>Mariprofundales</taxon>
        <taxon>Mariprofundaceae</taxon>
        <taxon>Mariprofundus</taxon>
    </lineage>
</organism>
<proteinExistence type="predicted"/>
<accession>A0A2K8L760</accession>
<name>A0A2K8L760_MARES</name>
<evidence type="ECO:0000313" key="2">
    <source>
        <dbReference type="EMBL" id="ATX80784.1"/>
    </source>
</evidence>
<protein>
    <recommendedName>
        <fullName evidence="4">Cytochrome c domain-containing protein</fullName>
    </recommendedName>
</protein>
<evidence type="ECO:0000256" key="1">
    <source>
        <dbReference type="SAM" id="SignalP"/>
    </source>
</evidence>
<gene>
    <name evidence="2" type="ORF">Ga0123461_2385</name>
</gene>
<dbReference type="KEGG" id="maes:Ga0123461_2385"/>
<dbReference type="EMBL" id="CP018799">
    <property type="protein sequence ID" value="ATX80784.1"/>
    <property type="molecule type" value="Genomic_DNA"/>
</dbReference>
<feature type="signal peptide" evidence="1">
    <location>
        <begin position="1"/>
        <end position="22"/>
    </location>
</feature>
<dbReference type="Proteomes" id="UP000231701">
    <property type="component" value="Chromosome"/>
</dbReference>
<keyword evidence="1" id="KW-0732">Signal</keyword>
<dbReference type="RefSeq" id="WP_100278516.1">
    <property type="nucleotide sequence ID" value="NZ_CP018799.1"/>
</dbReference>
<feature type="chain" id="PRO_5014622803" description="Cytochrome c domain-containing protein" evidence="1">
    <location>
        <begin position="23"/>
        <end position="405"/>
    </location>
</feature>